<dbReference type="NCBIfam" id="TIGR02937">
    <property type="entry name" value="sigma70-ECF"/>
    <property type="match status" value="1"/>
</dbReference>
<protein>
    <submittedName>
        <fullName evidence="6">RNA polymerase sigma-70 factor, ECF subfamily</fullName>
    </submittedName>
</protein>
<dbReference type="EMBL" id="FYEH01000010">
    <property type="protein sequence ID" value="SNB73364.1"/>
    <property type="molecule type" value="Genomic_DNA"/>
</dbReference>
<evidence type="ECO:0000259" key="5">
    <source>
        <dbReference type="Pfam" id="PF04542"/>
    </source>
</evidence>
<evidence type="ECO:0000256" key="4">
    <source>
        <dbReference type="ARBA" id="ARBA00023163"/>
    </source>
</evidence>
<accession>A0A212RLK8</accession>
<dbReference type="Pfam" id="PF04542">
    <property type="entry name" value="Sigma70_r2"/>
    <property type="match status" value="1"/>
</dbReference>
<gene>
    <name evidence="6" type="ORF">SAMN07250955_110120</name>
</gene>
<keyword evidence="4" id="KW-0804">Transcription</keyword>
<dbReference type="RefSeq" id="WP_088562193.1">
    <property type="nucleotide sequence ID" value="NZ_FYEH01000010.1"/>
</dbReference>
<dbReference type="InterPro" id="IPR013324">
    <property type="entry name" value="RNA_pol_sigma_r3/r4-like"/>
</dbReference>
<comment type="similarity">
    <text evidence="1">Belongs to the sigma-70 factor family. ECF subfamily.</text>
</comment>
<dbReference type="InterPro" id="IPR013325">
    <property type="entry name" value="RNA_pol_sigma_r2"/>
</dbReference>
<dbReference type="InterPro" id="IPR039425">
    <property type="entry name" value="RNA_pol_sigma-70-like"/>
</dbReference>
<dbReference type="GO" id="GO:0016987">
    <property type="term" value="F:sigma factor activity"/>
    <property type="evidence" value="ECO:0007669"/>
    <property type="project" value="UniProtKB-KW"/>
</dbReference>
<organism evidence="6 7">
    <name type="scientific">Arboricoccus pini</name>
    <dbReference type="NCBI Taxonomy" id="1963835"/>
    <lineage>
        <taxon>Bacteria</taxon>
        <taxon>Pseudomonadati</taxon>
        <taxon>Pseudomonadota</taxon>
        <taxon>Alphaproteobacteria</taxon>
        <taxon>Geminicoccales</taxon>
        <taxon>Geminicoccaceae</taxon>
        <taxon>Arboricoccus</taxon>
    </lineage>
</organism>
<dbReference type="InterPro" id="IPR014284">
    <property type="entry name" value="RNA_pol_sigma-70_dom"/>
</dbReference>
<dbReference type="SUPFAM" id="SSF88946">
    <property type="entry name" value="Sigma2 domain of RNA polymerase sigma factors"/>
    <property type="match status" value="1"/>
</dbReference>
<reference evidence="6 7" key="1">
    <citation type="submission" date="2017-06" db="EMBL/GenBank/DDBJ databases">
        <authorList>
            <person name="Kim H.J."/>
            <person name="Triplett B.A."/>
        </authorList>
    </citation>
    <scope>NUCLEOTIDE SEQUENCE [LARGE SCALE GENOMIC DNA]</scope>
    <source>
        <strain evidence="6 7">B29T1</strain>
    </source>
</reference>
<keyword evidence="7" id="KW-1185">Reference proteome</keyword>
<dbReference type="Gene3D" id="1.10.10.10">
    <property type="entry name" value="Winged helix-like DNA-binding domain superfamily/Winged helix DNA-binding domain"/>
    <property type="match status" value="1"/>
</dbReference>
<dbReference type="InterPro" id="IPR036388">
    <property type="entry name" value="WH-like_DNA-bd_sf"/>
</dbReference>
<dbReference type="AlphaFoldDB" id="A0A212RLK8"/>
<dbReference type="Gene3D" id="1.10.1740.10">
    <property type="match status" value="1"/>
</dbReference>
<dbReference type="OrthoDB" id="9794372at2"/>
<dbReference type="InterPro" id="IPR007627">
    <property type="entry name" value="RNA_pol_sigma70_r2"/>
</dbReference>
<dbReference type="GO" id="GO:0006352">
    <property type="term" value="P:DNA-templated transcription initiation"/>
    <property type="evidence" value="ECO:0007669"/>
    <property type="project" value="InterPro"/>
</dbReference>
<dbReference type="PANTHER" id="PTHR43133:SF63">
    <property type="entry name" value="RNA POLYMERASE SIGMA FACTOR FECI-RELATED"/>
    <property type="match status" value="1"/>
</dbReference>
<feature type="domain" description="RNA polymerase sigma-70 region 2" evidence="5">
    <location>
        <begin position="22"/>
        <end position="82"/>
    </location>
</feature>
<evidence type="ECO:0000256" key="2">
    <source>
        <dbReference type="ARBA" id="ARBA00023015"/>
    </source>
</evidence>
<evidence type="ECO:0000256" key="1">
    <source>
        <dbReference type="ARBA" id="ARBA00010641"/>
    </source>
</evidence>
<evidence type="ECO:0000313" key="6">
    <source>
        <dbReference type="EMBL" id="SNB73364.1"/>
    </source>
</evidence>
<name>A0A212RLK8_9PROT</name>
<keyword evidence="2" id="KW-0805">Transcription regulation</keyword>
<sequence length="214" mass="24100">MRERLDDTRRRELLEVFLVSRGQLVATARSVLRCAVRADDIVQDVVIKICQNEIGTDVRDPRIYLKRMVRNLAVDFLRRSQREYRQTAPEADAYELAAPATDPQDRLEAREALRTVVTTLRSAPERTRNVFIANRLRGVPQKVIAAQAGVSPTLVNFIIRDATALCRKAVEPSGTLEVKRYPKPHSGIAANDRCRLTSTTAPFSSFTHRSATSK</sequence>
<evidence type="ECO:0000256" key="3">
    <source>
        <dbReference type="ARBA" id="ARBA00023082"/>
    </source>
</evidence>
<evidence type="ECO:0000313" key="7">
    <source>
        <dbReference type="Proteomes" id="UP000197065"/>
    </source>
</evidence>
<dbReference type="Proteomes" id="UP000197065">
    <property type="component" value="Unassembled WGS sequence"/>
</dbReference>
<dbReference type="SUPFAM" id="SSF88659">
    <property type="entry name" value="Sigma3 and sigma4 domains of RNA polymerase sigma factors"/>
    <property type="match status" value="1"/>
</dbReference>
<keyword evidence="3" id="KW-0731">Sigma factor</keyword>
<proteinExistence type="inferred from homology"/>
<dbReference type="PANTHER" id="PTHR43133">
    <property type="entry name" value="RNA POLYMERASE ECF-TYPE SIGMA FACTO"/>
    <property type="match status" value="1"/>
</dbReference>